<reference evidence="3" key="1">
    <citation type="submission" date="2021-01" db="EMBL/GenBank/DDBJ databases">
        <title>Caligus Genome Assembly.</title>
        <authorList>
            <person name="Gallardo-Escarate C."/>
        </authorList>
    </citation>
    <scope>NUCLEOTIDE SEQUENCE [LARGE SCALE GENOMIC DNA]</scope>
</reference>
<evidence type="ECO:0000313" key="3">
    <source>
        <dbReference type="Proteomes" id="UP000595437"/>
    </source>
</evidence>
<feature type="non-terminal residue" evidence="2">
    <location>
        <position position="74"/>
    </location>
</feature>
<dbReference type="Proteomes" id="UP000595437">
    <property type="component" value="Chromosome 15"/>
</dbReference>
<gene>
    <name evidence="2" type="ORF">FKW44_021385</name>
</gene>
<dbReference type="PROSITE" id="PS50878">
    <property type="entry name" value="RT_POL"/>
    <property type="match status" value="1"/>
</dbReference>
<feature type="domain" description="Reverse transcriptase" evidence="1">
    <location>
        <begin position="1"/>
        <end position="74"/>
    </location>
</feature>
<protein>
    <recommendedName>
        <fullName evidence="1">Reverse transcriptase domain-containing protein</fullName>
    </recommendedName>
</protein>
<dbReference type="Pfam" id="PF00078">
    <property type="entry name" value="RVT_1"/>
    <property type="match status" value="1"/>
</dbReference>
<proteinExistence type="predicted"/>
<evidence type="ECO:0000259" key="1">
    <source>
        <dbReference type="PROSITE" id="PS50878"/>
    </source>
</evidence>
<dbReference type="OrthoDB" id="7978815at2759"/>
<dbReference type="AlphaFoldDB" id="A0A7T8GR92"/>
<name>A0A7T8GR92_CALRO</name>
<accession>A0A7T8GR92</accession>
<dbReference type="InterPro" id="IPR000477">
    <property type="entry name" value="RT_dom"/>
</dbReference>
<keyword evidence="3" id="KW-1185">Reference proteome</keyword>
<dbReference type="EMBL" id="CP045904">
    <property type="protein sequence ID" value="QQP36322.1"/>
    <property type="molecule type" value="Genomic_DNA"/>
</dbReference>
<sequence>MRLVGILLSNAKNTFGYGAKQCKYQINRGCLQGDPSAPLLFIIATDPLLRQLSEIEGIDVKAYADDTTILTTGN</sequence>
<evidence type="ECO:0000313" key="2">
    <source>
        <dbReference type="EMBL" id="QQP36322.1"/>
    </source>
</evidence>
<organism evidence="2 3">
    <name type="scientific">Caligus rogercresseyi</name>
    <name type="common">Sea louse</name>
    <dbReference type="NCBI Taxonomy" id="217165"/>
    <lineage>
        <taxon>Eukaryota</taxon>
        <taxon>Metazoa</taxon>
        <taxon>Ecdysozoa</taxon>
        <taxon>Arthropoda</taxon>
        <taxon>Crustacea</taxon>
        <taxon>Multicrustacea</taxon>
        <taxon>Hexanauplia</taxon>
        <taxon>Copepoda</taxon>
        <taxon>Siphonostomatoida</taxon>
        <taxon>Caligidae</taxon>
        <taxon>Caligus</taxon>
    </lineage>
</organism>